<proteinExistence type="predicted"/>
<evidence type="ECO:0000313" key="2">
    <source>
        <dbReference type="EMBL" id="BAT07102.1"/>
    </source>
</evidence>
<dbReference type="Proteomes" id="UP000059680">
    <property type="component" value="Chromosome 9"/>
</dbReference>
<dbReference type="AlphaFoldDB" id="A0A0P0XKC2"/>
<reference evidence="2 3" key="2">
    <citation type="journal article" date="2013" name="Plant Cell Physiol.">
        <title>Rice Annotation Project Database (RAP-DB): an integrative and interactive database for rice genomics.</title>
        <authorList>
            <person name="Sakai H."/>
            <person name="Lee S.S."/>
            <person name="Tanaka T."/>
            <person name="Numa H."/>
            <person name="Kim J."/>
            <person name="Kawahara Y."/>
            <person name="Wakimoto H."/>
            <person name="Yang C.C."/>
            <person name="Iwamoto M."/>
            <person name="Abe T."/>
            <person name="Yamada Y."/>
            <person name="Muto A."/>
            <person name="Inokuchi H."/>
            <person name="Ikemura T."/>
            <person name="Matsumoto T."/>
            <person name="Sasaki T."/>
            <person name="Itoh T."/>
        </authorList>
    </citation>
    <scope>NUCLEOTIDE SEQUENCE [LARGE SCALE GENOMIC DNA]</scope>
    <source>
        <strain evidence="3">cv. Nipponbare</strain>
    </source>
</reference>
<reference evidence="2 3" key="3">
    <citation type="journal article" date="2013" name="Rice">
        <title>Improvement of the Oryza sativa Nipponbare reference genome using next generation sequence and optical map data.</title>
        <authorList>
            <person name="Kawahara Y."/>
            <person name="de la Bastide M."/>
            <person name="Hamilton J.P."/>
            <person name="Kanamori H."/>
            <person name="McCombie W.R."/>
            <person name="Ouyang S."/>
            <person name="Schwartz D.C."/>
            <person name="Tanaka T."/>
            <person name="Wu J."/>
            <person name="Zhou S."/>
            <person name="Childs K.L."/>
            <person name="Davidson R.M."/>
            <person name="Lin H."/>
            <person name="Quesada-Ocampo L."/>
            <person name="Vaillancourt B."/>
            <person name="Sakai H."/>
            <person name="Lee S.S."/>
            <person name="Kim J."/>
            <person name="Numa H."/>
            <person name="Itoh T."/>
            <person name="Buell C.R."/>
            <person name="Matsumoto T."/>
        </authorList>
    </citation>
    <scope>NUCLEOTIDE SEQUENCE [LARGE SCALE GENOMIC DNA]</scope>
    <source>
        <strain evidence="3">cv. Nipponbare</strain>
    </source>
</reference>
<sequence length="102" mass="10937">MSLVARDTADSRLPSPVVHARCRRGGAGHREGSCTRAGRRRSSITHLYTRTALPCEAQQPQSGAARTAVPSPVVFPAMDAASCSWSSSNGPHRASQKRSRRP</sequence>
<dbReference type="EMBL" id="AP014965">
    <property type="protein sequence ID" value="BAT07102.1"/>
    <property type="molecule type" value="Genomic_DNA"/>
</dbReference>
<reference evidence="3" key="1">
    <citation type="journal article" date="2005" name="Nature">
        <title>The map-based sequence of the rice genome.</title>
        <authorList>
            <consortium name="International rice genome sequencing project (IRGSP)"/>
            <person name="Matsumoto T."/>
            <person name="Wu J."/>
            <person name="Kanamori H."/>
            <person name="Katayose Y."/>
            <person name="Fujisawa M."/>
            <person name="Namiki N."/>
            <person name="Mizuno H."/>
            <person name="Yamamoto K."/>
            <person name="Antonio B.A."/>
            <person name="Baba T."/>
            <person name="Sakata K."/>
            <person name="Nagamura Y."/>
            <person name="Aoki H."/>
            <person name="Arikawa K."/>
            <person name="Arita K."/>
            <person name="Bito T."/>
            <person name="Chiden Y."/>
            <person name="Fujitsuka N."/>
            <person name="Fukunaka R."/>
            <person name="Hamada M."/>
            <person name="Harada C."/>
            <person name="Hayashi A."/>
            <person name="Hijishita S."/>
            <person name="Honda M."/>
            <person name="Hosokawa S."/>
            <person name="Ichikawa Y."/>
            <person name="Idonuma A."/>
            <person name="Iijima M."/>
            <person name="Ikeda M."/>
            <person name="Ikeno M."/>
            <person name="Ito K."/>
            <person name="Ito S."/>
            <person name="Ito T."/>
            <person name="Ito Y."/>
            <person name="Ito Y."/>
            <person name="Iwabuchi A."/>
            <person name="Kamiya K."/>
            <person name="Karasawa W."/>
            <person name="Kurita K."/>
            <person name="Katagiri S."/>
            <person name="Kikuta A."/>
            <person name="Kobayashi H."/>
            <person name="Kobayashi N."/>
            <person name="Machita K."/>
            <person name="Maehara T."/>
            <person name="Masukawa M."/>
            <person name="Mizubayashi T."/>
            <person name="Mukai Y."/>
            <person name="Nagasaki H."/>
            <person name="Nagata Y."/>
            <person name="Naito S."/>
            <person name="Nakashima M."/>
            <person name="Nakama Y."/>
            <person name="Nakamichi Y."/>
            <person name="Nakamura M."/>
            <person name="Meguro A."/>
            <person name="Negishi M."/>
            <person name="Ohta I."/>
            <person name="Ohta T."/>
            <person name="Okamoto M."/>
            <person name="Ono N."/>
            <person name="Saji S."/>
            <person name="Sakaguchi M."/>
            <person name="Sakai K."/>
            <person name="Shibata M."/>
            <person name="Shimokawa T."/>
            <person name="Song J."/>
            <person name="Takazaki Y."/>
            <person name="Terasawa K."/>
            <person name="Tsugane M."/>
            <person name="Tsuji K."/>
            <person name="Ueda S."/>
            <person name="Waki K."/>
            <person name="Yamagata H."/>
            <person name="Yamamoto M."/>
            <person name="Yamamoto S."/>
            <person name="Yamane H."/>
            <person name="Yoshiki S."/>
            <person name="Yoshihara R."/>
            <person name="Yukawa K."/>
            <person name="Zhong H."/>
            <person name="Yano M."/>
            <person name="Yuan Q."/>
            <person name="Ouyang S."/>
            <person name="Liu J."/>
            <person name="Jones K.M."/>
            <person name="Gansberger K."/>
            <person name="Moffat K."/>
            <person name="Hill J."/>
            <person name="Bera J."/>
            <person name="Fadrosh D."/>
            <person name="Jin S."/>
            <person name="Johri S."/>
            <person name="Kim M."/>
            <person name="Overton L."/>
            <person name="Reardon M."/>
            <person name="Tsitrin T."/>
            <person name="Vuong H."/>
            <person name="Weaver B."/>
            <person name="Ciecko A."/>
            <person name="Tallon L."/>
            <person name="Jackson J."/>
            <person name="Pai G."/>
            <person name="Aken S.V."/>
            <person name="Utterback T."/>
            <person name="Reidmuller S."/>
            <person name="Feldblyum T."/>
            <person name="Hsiao J."/>
            <person name="Zismann V."/>
            <person name="Iobst S."/>
            <person name="de Vazeille A.R."/>
            <person name="Buell C.R."/>
            <person name="Ying K."/>
            <person name="Li Y."/>
            <person name="Lu T."/>
            <person name="Huang Y."/>
            <person name="Zhao Q."/>
            <person name="Feng Q."/>
            <person name="Zhang L."/>
            <person name="Zhu J."/>
            <person name="Weng Q."/>
            <person name="Mu J."/>
            <person name="Lu Y."/>
            <person name="Fan D."/>
            <person name="Liu Y."/>
            <person name="Guan J."/>
            <person name="Zhang Y."/>
            <person name="Yu S."/>
            <person name="Liu X."/>
            <person name="Zhang Y."/>
            <person name="Hong G."/>
            <person name="Han B."/>
            <person name="Choisne N."/>
            <person name="Demange N."/>
            <person name="Orjeda G."/>
            <person name="Samain S."/>
            <person name="Cattolico L."/>
            <person name="Pelletier E."/>
            <person name="Couloux A."/>
            <person name="Segurens B."/>
            <person name="Wincker P."/>
            <person name="D'Hont A."/>
            <person name="Scarpelli C."/>
            <person name="Weissenbach J."/>
            <person name="Salanoubat M."/>
            <person name="Quetier F."/>
            <person name="Yu Y."/>
            <person name="Kim H.R."/>
            <person name="Rambo T."/>
            <person name="Currie J."/>
            <person name="Collura K."/>
            <person name="Luo M."/>
            <person name="Yang T."/>
            <person name="Ammiraju J.S.S."/>
            <person name="Engler F."/>
            <person name="Soderlund C."/>
            <person name="Wing R.A."/>
            <person name="Palmer L.E."/>
            <person name="de la Bastide M."/>
            <person name="Spiegel L."/>
            <person name="Nascimento L."/>
            <person name="Zutavern T."/>
            <person name="O'Shaughnessy A."/>
            <person name="Dike S."/>
            <person name="Dedhia N."/>
            <person name="Preston R."/>
            <person name="Balija V."/>
            <person name="McCombie W.R."/>
            <person name="Chow T."/>
            <person name="Chen H."/>
            <person name="Chung M."/>
            <person name="Chen C."/>
            <person name="Shaw J."/>
            <person name="Wu H."/>
            <person name="Hsiao K."/>
            <person name="Chao Y."/>
            <person name="Chu M."/>
            <person name="Cheng C."/>
            <person name="Hour A."/>
            <person name="Lee P."/>
            <person name="Lin S."/>
            <person name="Lin Y."/>
            <person name="Liou J."/>
            <person name="Liu S."/>
            <person name="Hsing Y."/>
            <person name="Raghuvanshi S."/>
            <person name="Mohanty A."/>
            <person name="Bharti A.K."/>
            <person name="Gaur A."/>
            <person name="Gupta V."/>
            <person name="Kumar D."/>
            <person name="Ravi V."/>
            <person name="Vij S."/>
            <person name="Kapur A."/>
            <person name="Khurana P."/>
            <person name="Khurana P."/>
            <person name="Khurana J.P."/>
            <person name="Tyagi A.K."/>
            <person name="Gaikwad K."/>
            <person name="Singh A."/>
            <person name="Dalal V."/>
            <person name="Srivastava S."/>
            <person name="Dixit A."/>
            <person name="Pal A.K."/>
            <person name="Ghazi I.A."/>
            <person name="Yadav M."/>
            <person name="Pandit A."/>
            <person name="Bhargava A."/>
            <person name="Sureshbabu K."/>
            <person name="Batra K."/>
            <person name="Sharma T.R."/>
            <person name="Mohapatra T."/>
            <person name="Singh N.K."/>
            <person name="Messing J."/>
            <person name="Nelson A.B."/>
            <person name="Fuks G."/>
            <person name="Kavchok S."/>
            <person name="Keizer G."/>
            <person name="Linton E."/>
            <person name="Llaca V."/>
            <person name="Song R."/>
            <person name="Tanyolac B."/>
            <person name="Young S."/>
            <person name="Ho-Il K."/>
            <person name="Hahn J.H."/>
            <person name="Sangsakoo G."/>
            <person name="Vanavichit A."/>
            <person name="de Mattos Luiz.A.T."/>
            <person name="Zimmer P.D."/>
            <person name="Malone G."/>
            <person name="Dellagostin O."/>
            <person name="de Oliveira A.C."/>
            <person name="Bevan M."/>
            <person name="Bancroft I."/>
            <person name="Minx P."/>
            <person name="Cordum H."/>
            <person name="Wilson R."/>
            <person name="Cheng Z."/>
            <person name="Jin W."/>
            <person name="Jiang J."/>
            <person name="Leong S.A."/>
            <person name="Iwama H."/>
            <person name="Gojobori T."/>
            <person name="Itoh T."/>
            <person name="Niimura Y."/>
            <person name="Fujii Y."/>
            <person name="Habara T."/>
            <person name="Sakai H."/>
            <person name="Sato Y."/>
            <person name="Wilson G."/>
            <person name="Kumar K."/>
            <person name="McCouch S."/>
            <person name="Juretic N."/>
            <person name="Hoen D."/>
            <person name="Wright S."/>
            <person name="Bruskiewich R."/>
            <person name="Bureau T."/>
            <person name="Miyao A."/>
            <person name="Hirochika H."/>
            <person name="Nishikawa T."/>
            <person name="Kadowaki K."/>
            <person name="Sugiura M."/>
            <person name="Burr B."/>
            <person name="Sasaki T."/>
        </authorList>
    </citation>
    <scope>NUCLEOTIDE SEQUENCE [LARGE SCALE GENOMIC DNA]</scope>
    <source>
        <strain evidence="3">cv. Nipponbare</strain>
    </source>
</reference>
<evidence type="ECO:0000313" key="3">
    <source>
        <dbReference type="Proteomes" id="UP000059680"/>
    </source>
</evidence>
<feature type="region of interest" description="Disordered" evidence="1">
    <location>
        <begin position="81"/>
        <end position="102"/>
    </location>
</feature>
<gene>
    <name evidence="2" type="ordered locus">Os09g0259900</name>
    <name evidence="2" type="ORF">OSNPB_090259900</name>
</gene>
<evidence type="ECO:0000256" key="1">
    <source>
        <dbReference type="SAM" id="MobiDB-lite"/>
    </source>
</evidence>
<accession>A0A0P0XKC2</accession>
<protein>
    <submittedName>
        <fullName evidence="2">Os09g0259900 protein</fullName>
    </submittedName>
</protein>
<dbReference type="InParanoid" id="A0A0P0XKC2"/>
<keyword evidence="3" id="KW-1185">Reference proteome</keyword>
<name>A0A0P0XKC2_ORYSJ</name>
<dbReference type="PaxDb" id="39947-A0A0P0XKC2"/>
<organism evidence="2 3">
    <name type="scientific">Oryza sativa subsp. japonica</name>
    <name type="common">Rice</name>
    <dbReference type="NCBI Taxonomy" id="39947"/>
    <lineage>
        <taxon>Eukaryota</taxon>
        <taxon>Viridiplantae</taxon>
        <taxon>Streptophyta</taxon>
        <taxon>Embryophyta</taxon>
        <taxon>Tracheophyta</taxon>
        <taxon>Spermatophyta</taxon>
        <taxon>Magnoliopsida</taxon>
        <taxon>Liliopsida</taxon>
        <taxon>Poales</taxon>
        <taxon>Poaceae</taxon>
        <taxon>BOP clade</taxon>
        <taxon>Oryzoideae</taxon>
        <taxon>Oryzeae</taxon>
        <taxon>Oryzinae</taxon>
        <taxon>Oryza</taxon>
        <taxon>Oryza sativa</taxon>
    </lineage>
</organism>